<proteinExistence type="predicted"/>
<dbReference type="KEGG" id="dwd:DSCW_34630"/>
<organism evidence="1 2">
    <name type="scientific">Desulfosarcina widdelii</name>
    <dbReference type="NCBI Taxonomy" id="947919"/>
    <lineage>
        <taxon>Bacteria</taxon>
        <taxon>Pseudomonadati</taxon>
        <taxon>Thermodesulfobacteriota</taxon>
        <taxon>Desulfobacteria</taxon>
        <taxon>Desulfobacterales</taxon>
        <taxon>Desulfosarcinaceae</taxon>
        <taxon>Desulfosarcina</taxon>
    </lineage>
</organism>
<keyword evidence="2" id="KW-1185">Reference proteome</keyword>
<sequence length="113" mass="12427">MKRRVGLIFVVVLALIPCIGGAIFSPSQSLARSVVPIEGSSFDISLPLIDNLKIYMGKNVFIHLKSGKTLQGNVKAVGNNLVHLEKLTGKDFYDALINIEEINAIEAKFREMK</sequence>
<name>A0A5K7Z2U7_9BACT</name>
<dbReference type="EMBL" id="AP021875">
    <property type="protein sequence ID" value="BBO76046.1"/>
    <property type="molecule type" value="Genomic_DNA"/>
</dbReference>
<dbReference type="RefSeq" id="WP_155304905.1">
    <property type="nucleotide sequence ID" value="NZ_AP021875.1"/>
</dbReference>
<reference evidence="1 2" key="1">
    <citation type="submission" date="2019-11" db="EMBL/GenBank/DDBJ databases">
        <title>Comparative genomics of hydrocarbon-degrading Desulfosarcina strains.</title>
        <authorList>
            <person name="Watanabe M."/>
            <person name="Kojima H."/>
            <person name="Fukui M."/>
        </authorList>
    </citation>
    <scope>NUCLEOTIDE SEQUENCE [LARGE SCALE GENOMIC DNA]</scope>
    <source>
        <strain evidence="1 2">PP31</strain>
    </source>
</reference>
<dbReference type="Proteomes" id="UP000427769">
    <property type="component" value="Chromosome"/>
</dbReference>
<protein>
    <submittedName>
        <fullName evidence="1">Uncharacterized protein</fullName>
    </submittedName>
</protein>
<gene>
    <name evidence="1" type="ORF">DSCW_34630</name>
</gene>
<evidence type="ECO:0000313" key="1">
    <source>
        <dbReference type="EMBL" id="BBO76046.1"/>
    </source>
</evidence>
<evidence type="ECO:0000313" key="2">
    <source>
        <dbReference type="Proteomes" id="UP000427769"/>
    </source>
</evidence>
<dbReference type="OrthoDB" id="9256166at2"/>
<dbReference type="AlphaFoldDB" id="A0A5K7Z2U7"/>
<accession>A0A5K7Z2U7</accession>